<reference evidence="4 5" key="1">
    <citation type="journal article" date="2014" name="Genome Biol. Evol.">
        <title>Genome degeneration and adaptation in a nascent stage of symbiosis.</title>
        <authorList>
            <person name="Oakeson K.F."/>
            <person name="Gil R."/>
            <person name="Clayton A.L."/>
            <person name="Dunn D.M."/>
            <person name="von Niederhausern A.C."/>
            <person name="Hamil C."/>
            <person name="Aoyagi A."/>
            <person name="Duval B."/>
            <person name="Baca A."/>
            <person name="Silva F.J."/>
            <person name="Vallier A."/>
            <person name="Jackson D.G."/>
            <person name="Latorre A."/>
            <person name="Weiss R.B."/>
            <person name="Heddi A."/>
            <person name="Moya A."/>
            <person name="Dale C."/>
        </authorList>
    </citation>
    <scope>NUCLEOTIDE SEQUENCE [LARGE SCALE GENOMIC DNA]</scope>
    <source>
        <strain evidence="4 5">HS1</strain>
    </source>
</reference>
<dbReference type="AlphaFoldDB" id="W0HZ18"/>
<organism evidence="4 5">
    <name type="scientific">Sodalis praecaptivus</name>
    <dbReference type="NCBI Taxonomy" id="1239307"/>
    <lineage>
        <taxon>Bacteria</taxon>
        <taxon>Pseudomonadati</taxon>
        <taxon>Pseudomonadota</taxon>
        <taxon>Gammaproteobacteria</taxon>
        <taxon>Enterobacterales</taxon>
        <taxon>Bruguierivoracaceae</taxon>
        <taxon>Sodalis</taxon>
    </lineage>
</organism>
<dbReference type="GO" id="GO:0005829">
    <property type="term" value="C:cytosol"/>
    <property type="evidence" value="ECO:0007669"/>
    <property type="project" value="TreeGrafter"/>
</dbReference>
<evidence type="ECO:0000313" key="5">
    <source>
        <dbReference type="Proteomes" id="UP000019028"/>
    </source>
</evidence>
<protein>
    <submittedName>
        <fullName evidence="4">PfkB domain-containing protein</fullName>
    </submittedName>
</protein>
<dbReference type="Pfam" id="PF00294">
    <property type="entry name" value="PfkB"/>
    <property type="match status" value="1"/>
</dbReference>
<dbReference type="HOGENOM" id="CLU_027634_4_0_6"/>
<keyword evidence="5" id="KW-1185">Reference proteome</keyword>
<dbReference type="OrthoDB" id="9775849at2"/>
<dbReference type="EMBL" id="CP006569">
    <property type="protein sequence ID" value="AHF77435.1"/>
    <property type="molecule type" value="Genomic_DNA"/>
</dbReference>
<dbReference type="RefSeq" id="WP_025422577.1">
    <property type="nucleotide sequence ID" value="NZ_CP006569.1"/>
</dbReference>
<dbReference type="GO" id="GO:0016301">
    <property type="term" value="F:kinase activity"/>
    <property type="evidence" value="ECO:0007669"/>
    <property type="project" value="UniProtKB-KW"/>
</dbReference>
<evidence type="ECO:0000256" key="2">
    <source>
        <dbReference type="ARBA" id="ARBA00022777"/>
    </source>
</evidence>
<dbReference type="InterPro" id="IPR029056">
    <property type="entry name" value="Ribokinase-like"/>
</dbReference>
<proteinExistence type="predicted"/>
<sequence length="356" mass="38832">MERQGILAAGNMLVDHVHNISDWPRPGWLSEITRSEKSTGGSPLNVLLTLAKMKVSLPLAAIGLVGEDSDGDLICRILDAHGVDNRRVRRTALERTSMSQVMTEPGGQRTFFYAPGANRRLDLDAFAGLNTRHRIFHLGYLLLLERLDSADERYGTRSARLLAAMQRQGYLTSLDLVSRQGGPHYREQVLPALRWLDYLIINELEAGEFTGLALRDERGGLVEAIVAEAADQLQRLGVRRRVVIHAPEGAWGQEPGQPGLWLPSWRLSARRIVGSVGAGDAFCAGVLYGSHQCWPLAETLRLGHTCANFCLRAANAIDGIRPLAAMQAEMARCASGDAAGEERRAGPGDVGCENIA</sequence>
<evidence type="ECO:0000313" key="4">
    <source>
        <dbReference type="EMBL" id="AHF77435.1"/>
    </source>
</evidence>
<evidence type="ECO:0000259" key="3">
    <source>
        <dbReference type="Pfam" id="PF00294"/>
    </source>
</evidence>
<dbReference type="PANTHER" id="PTHR10584">
    <property type="entry name" value="SUGAR KINASE"/>
    <property type="match status" value="1"/>
</dbReference>
<dbReference type="Gene3D" id="3.40.1190.20">
    <property type="match status" value="1"/>
</dbReference>
<dbReference type="PANTHER" id="PTHR10584:SF166">
    <property type="entry name" value="RIBOKINASE"/>
    <property type="match status" value="1"/>
</dbReference>
<dbReference type="PATRIC" id="fig|1239307.3.peg.2659"/>
<keyword evidence="2" id="KW-0418">Kinase</keyword>
<gene>
    <name evidence="4" type="ORF">Sant_2391</name>
</gene>
<dbReference type="KEGG" id="sod:Sant_2391"/>
<dbReference type="InterPro" id="IPR011611">
    <property type="entry name" value="PfkB_dom"/>
</dbReference>
<name>W0HZ18_9GAMM</name>
<accession>W0HZ18</accession>
<feature type="domain" description="Carbohydrate kinase PfkB" evidence="3">
    <location>
        <begin position="11"/>
        <end position="318"/>
    </location>
</feature>
<keyword evidence="1" id="KW-0808">Transferase</keyword>
<dbReference type="SUPFAM" id="SSF53613">
    <property type="entry name" value="Ribokinase-like"/>
    <property type="match status" value="1"/>
</dbReference>
<dbReference type="Proteomes" id="UP000019028">
    <property type="component" value="Chromosome"/>
</dbReference>
<evidence type="ECO:0000256" key="1">
    <source>
        <dbReference type="ARBA" id="ARBA00022679"/>
    </source>
</evidence>